<organism evidence="2 3">
    <name type="scientific">Candidatus Liberibacter asiaticus str. gxpsy</name>
    <dbReference type="NCBI Taxonomy" id="1174529"/>
    <lineage>
        <taxon>Bacteria</taxon>
        <taxon>Pseudomonadati</taxon>
        <taxon>Pseudomonadota</taxon>
        <taxon>Alphaproteobacteria</taxon>
        <taxon>Hyphomicrobiales</taxon>
        <taxon>Rhizobiaceae</taxon>
        <taxon>Liberibacter</taxon>
    </lineage>
</organism>
<evidence type="ECO:0000313" key="3">
    <source>
        <dbReference type="Proteomes" id="UP000011820"/>
    </source>
</evidence>
<name>A0ABM5NG88_LIBAS</name>
<feature type="region of interest" description="Disordered" evidence="1">
    <location>
        <begin position="63"/>
        <end position="82"/>
    </location>
</feature>
<reference evidence="2 3" key="1">
    <citation type="journal article" date="2013" name="Genome Announc.">
        <title>Complete Genome Sequence of a Chinese Strain of 'Candidatus Liberibacter asiaticus'.</title>
        <authorList>
            <person name="Lin H."/>
            <person name="Han C.S."/>
            <person name="Liu B."/>
            <person name="Lou B."/>
            <person name="Bai X."/>
            <person name="Deng C."/>
            <person name="Civerolo E.L."/>
            <person name="Gupta G."/>
        </authorList>
    </citation>
    <scope>NUCLEOTIDE SEQUENCE [LARGE SCALE GENOMIC DNA]</scope>
    <source>
        <strain evidence="3">gxpsy</strain>
    </source>
</reference>
<keyword evidence="3" id="KW-1185">Reference proteome</keyword>
<evidence type="ECO:0000256" key="1">
    <source>
        <dbReference type="SAM" id="MobiDB-lite"/>
    </source>
</evidence>
<evidence type="ECO:0000313" key="2">
    <source>
        <dbReference type="EMBL" id="AGH17223.1"/>
    </source>
</evidence>
<evidence type="ECO:0008006" key="4">
    <source>
        <dbReference type="Google" id="ProtNLM"/>
    </source>
</evidence>
<dbReference type="EMBL" id="CP004005">
    <property type="protein sequence ID" value="AGH17223.1"/>
    <property type="molecule type" value="Genomic_DNA"/>
</dbReference>
<dbReference type="Proteomes" id="UP000011820">
    <property type="component" value="Chromosome"/>
</dbReference>
<dbReference type="RefSeq" id="WP_015452818.1">
    <property type="nucleotide sequence ID" value="NC_020549.1"/>
</dbReference>
<accession>A0ABM5NG88</accession>
<protein>
    <recommendedName>
        <fullName evidence="4">MarR family transcriptional regulator</fullName>
    </recommendedName>
</protein>
<dbReference type="GeneID" id="93077469"/>
<proteinExistence type="predicted"/>
<gene>
    <name evidence="2" type="ORF">WSI_04265</name>
</gene>
<sequence>MESVLGVNVLQDINLPTPNNLPYYTPTQLGKKLATKPSAIKVNKKLREWGFLLEEHESGRKRDVLTPKGAKGGGRYFDTGKKRSDGTIVQQIKWHPPIVESLAPEFGGVR</sequence>